<keyword evidence="1" id="KW-1133">Transmembrane helix</keyword>
<evidence type="ECO:0000259" key="2">
    <source>
        <dbReference type="Pfam" id="PF01578"/>
    </source>
</evidence>
<evidence type="ECO:0000313" key="4">
    <source>
        <dbReference type="Proteomes" id="UP000250163"/>
    </source>
</evidence>
<sequence length="263" mass="29344">MELFALGAIIFYIAAIYHCIKALTVKQQASIRTIFTLGAGATLCHLFWMGFDIVTTAGINLSIVNVAALISLLISIIMTLSINKFKILPLLPIVYGFSIIVITISYFLPTIYISNLSDNPPLVVHIVVILFAYAAFIVASLLALQMAYLDYQLKHKRPIAMHPALPSLMTIEKQLIRLLSLGLVLLSVAIVTSFIFFEDTFTRSQAHKTVLSILAWLFYSVLLWGHFKQGWRSNKIAFGTLFGSVLLSLAYFGSRFVKEILLH</sequence>
<feature type="transmembrane region" description="Helical" evidence="1">
    <location>
        <begin position="209"/>
        <end position="227"/>
    </location>
</feature>
<dbReference type="EMBL" id="LS483250">
    <property type="protein sequence ID" value="SQD78987.1"/>
    <property type="molecule type" value="Genomic_DNA"/>
</dbReference>
<name>A0A330LPT1_9GAMM</name>
<keyword evidence="4" id="KW-1185">Reference proteome</keyword>
<evidence type="ECO:0000313" key="3">
    <source>
        <dbReference type="EMBL" id="SQD78987.1"/>
    </source>
</evidence>
<keyword evidence="1" id="KW-0812">Transmembrane</keyword>
<dbReference type="InterPro" id="IPR052372">
    <property type="entry name" value="YpjD/HemX"/>
</dbReference>
<feature type="transmembrane region" description="Helical" evidence="1">
    <location>
        <begin position="31"/>
        <end position="51"/>
    </location>
</feature>
<dbReference type="InterPro" id="IPR002541">
    <property type="entry name" value="Cyt_c_assembly"/>
</dbReference>
<organism evidence="3 4">
    <name type="scientific">Moritella yayanosii</name>
    <dbReference type="NCBI Taxonomy" id="69539"/>
    <lineage>
        <taxon>Bacteria</taxon>
        <taxon>Pseudomonadati</taxon>
        <taxon>Pseudomonadota</taxon>
        <taxon>Gammaproteobacteria</taxon>
        <taxon>Alteromonadales</taxon>
        <taxon>Moritellaceae</taxon>
        <taxon>Moritella</taxon>
    </lineage>
</organism>
<feature type="domain" description="Cytochrome c assembly protein" evidence="2">
    <location>
        <begin position="43"/>
        <end position="261"/>
    </location>
</feature>
<reference evidence="4" key="1">
    <citation type="submission" date="2018-05" db="EMBL/GenBank/DDBJ databases">
        <authorList>
            <person name="Cea G.-C."/>
            <person name="William W."/>
        </authorList>
    </citation>
    <scope>NUCLEOTIDE SEQUENCE [LARGE SCALE GENOMIC DNA]</scope>
    <source>
        <strain evidence="4">DB21MT 5</strain>
    </source>
</reference>
<proteinExistence type="predicted"/>
<dbReference type="KEGG" id="mya:MORIYA_2511"/>
<protein>
    <submittedName>
        <fullName evidence="3">CcsA-related protein</fullName>
    </submittedName>
</protein>
<accession>A0A330LPT1</accession>
<dbReference type="Pfam" id="PF01578">
    <property type="entry name" value="Cytochrom_C_asm"/>
    <property type="match status" value="1"/>
</dbReference>
<keyword evidence="1" id="KW-0472">Membrane</keyword>
<feature type="transmembrane region" description="Helical" evidence="1">
    <location>
        <begin position="87"/>
        <end position="108"/>
    </location>
</feature>
<dbReference type="OrthoDB" id="9780793at2"/>
<feature type="transmembrane region" description="Helical" evidence="1">
    <location>
        <begin position="6"/>
        <end position="24"/>
    </location>
</feature>
<feature type="transmembrane region" description="Helical" evidence="1">
    <location>
        <begin position="175"/>
        <end position="197"/>
    </location>
</feature>
<gene>
    <name evidence="3" type="ORF">MORIYA_2511</name>
</gene>
<dbReference type="Proteomes" id="UP000250163">
    <property type="component" value="Chromosome MORIYA"/>
</dbReference>
<feature type="transmembrane region" description="Helical" evidence="1">
    <location>
        <begin position="123"/>
        <end position="149"/>
    </location>
</feature>
<dbReference type="PANTHER" id="PTHR38034:SF1">
    <property type="entry name" value="INNER MEMBRANE PROTEIN YPJD"/>
    <property type="match status" value="1"/>
</dbReference>
<dbReference type="AlphaFoldDB" id="A0A330LPT1"/>
<feature type="transmembrane region" description="Helical" evidence="1">
    <location>
        <begin position="57"/>
        <end position="80"/>
    </location>
</feature>
<dbReference type="RefSeq" id="WP_112715394.1">
    <property type="nucleotide sequence ID" value="NZ_LS483250.1"/>
</dbReference>
<feature type="transmembrane region" description="Helical" evidence="1">
    <location>
        <begin position="236"/>
        <end position="254"/>
    </location>
</feature>
<evidence type="ECO:0000256" key="1">
    <source>
        <dbReference type="SAM" id="Phobius"/>
    </source>
</evidence>
<dbReference type="GO" id="GO:0020037">
    <property type="term" value="F:heme binding"/>
    <property type="evidence" value="ECO:0007669"/>
    <property type="project" value="InterPro"/>
</dbReference>
<dbReference type="GO" id="GO:0017004">
    <property type="term" value="P:cytochrome complex assembly"/>
    <property type="evidence" value="ECO:0007669"/>
    <property type="project" value="InterPro"/>
</dbReference>
<dbReference type="GO" id="GO:0005886">
    <property type="term" value="C:plasma membrane"/>
    <property type="evidence" value="ECO:0007669"/>
    <property type="project" value="TreeGrafter"/>
</dbReference>
<dbReference type="PANTHER" id="PTHR38034">
    <property type="entry name" value="INNER MEMBRANE PROTEIN YPJD"/>
    <property type="match status" value="1"/>
</dbReference>